<gene>
    <name evidence="1" type="ORF">BSO21_33570</name>
</gene>
<reference evidence="1 2" key="1">
    <citation type="submission" date="2016-11" db="EMBL/GenBank/DDBJ databases">
        <title>Paenibacillus species isolates.</title>
        <authorList>
            <person name="Beno S.M."/>
        </authorList>
    </citation>
    <scope>NUCLEOTIDE SEQUENCE [LARGE SCALE GENOMIC DNA]</scope>
    <source>
        <strain evidence="1 2">FSL H7-0433</strain>
    </source>
</reference>
<dbReference type="Proteomes" id="UP000187158">
    <property type="component" value="Unassembled WGS sequence"/>
</dbReference>
<proteinExistence type="predicted"/>
<name>A0ABX3GEE4_9BACL</name>
<evidence type="ECO:0000313" key="2">
    <source>
        <dbReference type="Proteomes" id="UP000187158"/>
    </source>
</evidence>
<organism evidence="1 2">
    <name type="scientific">Paenibacillus odorifer</name>
    <dbReference type="NCBI Taxonomy" id="189426"/>
    <lineage>
        <taxon>Bacteria</taxon>
        <taxon>Bacillati</taxon>
        <taxon>Bacillota</taxon>
        <taxon>Bacilli</taxon>
        <taxon>Bacillales</taxon>
        <taxon>Paenibacillaceae</taxon>
        <taxon>Paenibacillus</taxon>
    </lineage>
</organism>
<dbReference type="EMBL" id="MPVP01000621">
    <property type="protein sequence ID" value="OMC96157.1"/>
    <property type="molecule type" value="Genomic_DNA"/>
</dbReference>
<protein>
    <submittedName>
        <fullName evidence="1">Uncharacterized protein</fullName>
    </submittedName>
</protein>
<feature type="non-terminal residue" evidence="1">
    <location>
        <position position="1"/>
    </location>
</feature>
<keyword evidence="2" id="KW-1185">Reference proteome</keyword>
<sequence length="124" mass="13659">NVTFSSRFLVSAPQAIADLLAALEEAQQKVEVAKTTIESFGRITDDMEDEYKLLQIKYGEAQQTIARQQESERAIIYEISEIHKEATAGNSGSLERADTALNRIMLLSSNLLALGNKEGSDPNE</sequence>
<evidence type="ECO:0000313" key="1">
    <source>
        <dbReference type="EMBL" id="OMC96157.1"/>
    </source>
</evidence>
<accession>A0ABX3GEE4</accession>
<dbReference type="RefSeq" id="WP_179087641.1">
    <property type="nucleotide sequence ID" value="NZ_MPVP01000621.1"/>
</dbReference>
<comment type="caution">
    <text evidence="1">The sequence shown here is derived from an EMBL/GenBank/DDBJ whole genome shotgun (WGS) entry which is preliminary data.</text>
</comment>